<dbReference type="PROSITE" id="PS50987">
    <property type="entry name" value="HTH_ARSR_2"/>
    <property type="match status" value="1"/>
</dbReference>
<proteinExistence type="predicted"/>
<accession>A0A5C8L1X4</accession>
<reference evidence="5 6" key="1">
    <citation type="submission" date="2019-08" db="EMBL/GenBank/DDBJ databases">
        <authorList>
            <person name="Karlyshev A.V."/>
        </authorList>
    </citation>
    <scope>NUCLEOTIDE SEQUENCE [LARGE SCALE GENOMIC DNA]</scope>
    <source>
        <strain evidence="5 6">Alg18-2.2</strain>
    </source>
</reference>
<protein>
    <submittedName>
        <fullName evidence="5">Helix-turn-helix transcriptional regulator</fullName>
    </submittedName>
</protein>
<evidence type="ECO:0000256" key="2">
    <source>
        <dbReference type="ARBA" id="ARBA00023125"/>
    </source>
</evidence>
<dbReference type="PANTHER" id="PTHR43132:SF2">
    <property type="entry name" value="ARSENICAL RESISTANCE OPERON REPRESSOR ARSR-RELATED"/>
    <property type="match status" value="1"/>
</dbReference>
<dbReference type="InterPro" id="IPR011991">
    <property type="entry name" value="ArsR-like_HTH"/>
</dbReference>
<evidence type="ECO:0000256" key="1">
    <source>
        <dbReference type="ARBA" id="ARBA00023015"/>
    </source>
</evidence>
<dbReference type="AlphaFoldDB" id="A0A5C8L1X4"/>
<dbReference type="Gene3D" id="1.10.10.10">
    <property type="entry name" value="Winged helix-like DNA-binding domain superfamily/Winged helix DNA-binding domain"/>
    <property type="match status" value="1"/>
</dbReference>
<dbReference type="InterPro" id="IPR001845">
    <property type="entry name" value="HTH_ArsR_DNA-bd_dom"/>
</dbReference>
<dbReference type="GO" id="GO:0003700">
    <property type="term" value="F:DNA-binding transcription factor activity"/>
    <property type="evidence" value="ECO:0007669"/>
    <property type="project" value="InterPro"/>
</dbReference>
<comment type="caution">
    <text evidence="5">The sequence shown here is derived from an EMBL/GenBank/DDBJ whole genome shotgun (WGS) entry which is preliminary data.</text>
</comment>
<evidence type="ECO:0000259" key="4">
    <source>
        <dbReference type="PROSITE" id="PS50987"/>
    </source>
</evidence>
<dbReference type="NCBIfam" id="NF033788">
    <property type="entry name" value="HTH_metalloreg"/>
    <property type="match status" value="1"/>
</dbReference>
<dbReference type="InterPro" id="IPR036390">
    <property type="entry name" value="WH_DNA-bd_sf"/>
</dbReference>
<evidence type="ECO:0000256" key="3">
    <source>
        <dbReference type="ARBA" id="ARBA00023163"/>
    </source>
</evidence>
<dbReference type="CDD" id="cd00090">
    <property type="entry name" value="HTH_ARSR"/>
    <property type="match status" value="1"/>
</dbReference>
<dbReference type="InterPro" id="IPR051011">
    <property type="entry name" value="Metal_resp_trans_reg"/>
</dbReference>
<keyword evidence="1" id="KW-0805">Transcription regulation</keyword>
<dbReference type="EMBL" id="VRTS01000001">
    <property type="protein sequence ID" value="TXK66063.1"/>
    <property type="molecule type" value="Genomic_DNA"/>
</dbReference>
<gene>
    <name evidence="5" type="ORF">FU658_02395</name>
</gene>
<dbReference type="GO" id="GO:0003677">
    <property type="term" value="F:DNA binding"/>
    <property type="evidence" value="ECO:0007669"/>
    <property type="project" value="UniProtKB-KW"/>
</dbReference>
<evidence type="ECO:0000313" key="5">
    <source>
        <dbReference type="EMBL" id="TXK66063.1"/>
    </source>
</evidence>
<dbReference type="PRINTS" id="PR00778">
    <property type="entry name" value="HTHARSR"/>
</dbReference>
<dbReference type="SMART" id="SM00418">
    <property type="entry name" value="HTH_ARSR"/>
    <property type="match status" value="1"/>
</dbReference>
<dbReference type="SUPFAM" id="SSF46785">
    <property type="entry name" value="Winged helix' DNA-binding domain"/>
    <property type="match status" value="1"/>
</dbReference>
<dbReference type="Pfam" id="PF12840">
    <property type="entry name" value="HTH_20"/>
    <property type="match status" value="1"/>
</dbReference>
<dbReference type="InterPro" id="IPR036388">
    <property type="entry name" value="WH-like_DNA-bd_sf"/>
</dbReference>
<keyword evidence="3" id="KW-0804">Transcription</keyword>
<evidence type="ECO:0000313" key="6">
    <source>
        <dbReference type="Proteomes" id="UP000321248"/>
    </source>
</evidence>
<organism evidence="5 6">
    <name type="scientific">Alkalisalibacterium limincola</name>
    <dbReference type="NCBI Taxonomy" id="2699169"/>
    <lineage>
        <taxon>Bacteria</taxon>
        <taxon>Pseudomonadati</taxon>
        <taxon>Pseudomonadota</taxon>
        <taxon>Gammaproteobacteria</taxon>
        <taxon>Lysobacterales</taxon>
        <taxon>Lysobacteraceae</taxon>
        <taxon>Alkalisalibacterium</taxon>
    </lineage>
</organism>
<dbReference type="OrthoDB" id="5297460at2"/>
<keyword evidence="6" id="KW-1185">Reference proteome</keyword>
<keyword evidence="2" id="KW-0238">DNA-binding</keyword>
<dbReference type="Proteomes" id="UP000321248">
    <property type="component" value="Unassembled WGS sequence"/>
</dbReference>
<dbReference type="PANTHER" id="PTHR43132">
    <property type="entry name" value="ARSENICAL RESISTANCE OPERON REPRESSOR ARSR-RELATED"/>
    <property type="match status" value="1"/>
</dbReference>
<sequence>MTEDAALQALSALSQRSRLALFRHLVRHAPVGDCPGEMAVALDLSPPTLSFHLKALVSAGLVEAEPKGRHITYRARLDAIAALVGFLGENCCAASGASCETPARRGAVQARCA</sequence>
<feature type="domain" description="HTH arsR-type" evidence="4">
    <location>
        <begin position="1"/>
        <end position="95"/>
    </location>
</feature>
<name>A0A5C8L1X4_9GAMM</name>